<evidence type="ECO:0000313" key="1">
    <source>
        <dbReference type="EMBL" id="PWG79546.1"/>
    </source>
</evidence>
<dbReference type="Proteomes" id="UP000245647">
    <property type="component" value="Unassembled WGS sequence"/>
</dbReference>
<dbReference type="EMBL" id="QEAS01000013">
    <property type="protein sequence ID" value="PWG79546.1"/>
    <property type="molecule type" value="Genomic_DNA"/>
</dbReference>
<accession>A0A2U2PDT3</accession>
<dbReference type="AlphaFoldDB" id="A0A2U2PDT3"/>
<comment type="caution">
    <text evidence="1">The sequence shown here is derived from an EMBL/GenBank/DDBJ whole genome shotgun (WGS) entry which is preliminary data.</text>
</comment>
<protein>
    <submittedName>
        <fullName evidence="1">Uncharacterized protein</fullName>
    </submittedName>
</protein>
<sequence>MDEETKRLLSERLLFVKSKNDLFGAYEEVIFNELAICDLFVILQFGKKNGFTLVWILRLSFKKYTISF</sequence>
<name>A0A2U2PDT3_9SPHI</name>
<evidence type="ECO:0000313" key="2">
    <source>
        <dbReference type="Proteomes" id="UP000245647"/>
    </source>
</evidence>
<gene>
    <name evidence="1" type="ORF">DDR33_15865</name>
</gene>
<reference evidence="1 2" key="1">
    <citation type="submission" date="2018-04" db="EMBL/GenBank/DDBJ databases">
        <title>Pedobacter chongqingensis sp. nov., isolated from a rottenly hemp rope.</title>
        <authorList>
            <person name="Cai Y."/>
        </authorList>
    </citation>
    <scope>NUCLEOTIDE SEQUENCE [LARGE SCALE GENOMIC DNA]</scope>
    <source>
        <strain evidence="1 2">FJ4-8</strain>
    </source>
</reference>
<organism evidence="1 2">
    <name type="scientific">Pararcticibacter amylolyticus</name>
    <dbReference type="NCBI Taxonomy" id="2173175"/>
    <lineage>
        <taxon>Bacteria</taxon>
        <taxon>Pseudomonadati</taxon>
        <taxon>Bacteroidota</taxon>
        <taxon>Sphingobacteriia</taxon>
        <taxon>Sphingobacteriales</taxon>
        <taxon>Sphingobacteriaceae</taxon>
        <taxon>Pararcticibacter</taxon>
    </lineage>
</organism>
<keyword evidence="2" id="KW-1185">Reference proteome</keyword>
<proteinExistence type="predicted"/>